<dbReference type="CDD" id="cd09279">
    <property type="entry name" value="RNase_HI_like"/>
    <property type="match status" value="1"/>
</dbReference>
<dbReference type="Gene3D" id="3.30.420.10">
    <property type="entry name" value="Ribonuclease H-like superfamily/Ribonuclease H"/>
    <property type="match status" value="1"/>
</dbReference>
<comment type="caution">
    <text evidence="2">The sequence shown here is derived from an EMBL/GenBank/DDBJ whole genome shotgun (WGS) entry which is preliminary data.</text>
</comment>
<dbReference type="InterPro" id="IPR012337">
    <property type="entry name" value="RNaseH-like_sf"/>
</dbReference>
<dbReference type="AlphaFoldDB" id="A0A7C2VB20"/>
<dbReference type="SUPFAM" id="SSF53098">
    <property type="entry name" value="Ribonuclease H-like"/>
    <property type="match status" value="1"/>
</dbReference>
<proteinExistence type="predicted"/>
<dbReference type="InterPro" id="IPR053576">
    <property type="entry name" value="RNase_HI-like"/>
</dbReference>
<protein>
    <submittedName>
        <fullName evidence="2">Ribonuclease HI family protein</fullName>
    </submittedName>
</protein>
<dbReference type="InterPro" id="IPR036397">
    <property type="entry name" value="RNaseH_sf"/>
</dbReference>
<feature type="domain" description="RNase H type-1" evidence="1">
    <location>
        <begin position="8"/>
        <end position="146"/>
    </location>
</feature>
<name>A0A7C2VB20_9CREN</name>
<dbReference type="NCBIfam" id="NF041175">
    <property type="entry name" value="RNAseHI_Thmprot"/>
    <property type="match status" value="1"/>
</dbReference>
<accession>A0A7C2VB20</accession>
<evidence type="ECO:0000259" key="1">
    <source>
        <dbReference type="PROSITE" id="PS50879"/>
    </source>
</evidence>
<dbReference type="Pfam" id="PF13456">
    <property type="entry name" value="RVT_3"/>
    <property type="match status" value="1"/>
</dbReference>
<evidence type="ECO:0000313" key="2">
    <source>
        <dbReference type="EMBL" id="HEW64206.1"/>
    </source>
</evidence>
<dbReference type="GO" id="GO:0004523">
    <property type="term" value="F:RNA-DNA hybrid ribonuclease activity"/>
    <property type="evidence" value="ECO:0007669"/>
    <property type="project" value="InterPro"/>
</dbReference>
<organism evidence="2">
    <name type="scientific">Fervidicoccus fontis</name>
    <dbReference type="NCBI Taxonomy" id="683846"/>
    <lineage>
        <taxon>Archaea</taxon>
        <taxon>Thermoproteota</taxon>
        <taxon>Thermoprotei</taxon>
        <taxon>Fervidicoccales</taxon>
        <taxon>Fervidicoccaceae</taxon>
        <taxon>Fervidicoccus</taxon>
    </lineage>
</organism>
<dbReference type="PROSITE" id="PS50879">
    <property type="entry name" value="RNASE_H_1"/>
    <property type="match status" value="1"/>
</dbReference>
<dbReference type="GO" id="GO:0003676">
    <property type="term" value="F:nucleic acid binding"/>
    <property type="evidence" value="ECO:0007669"/>
    <property type="project" value="InterPro"/>
</dbReference>
<dbReference type="PANTHER" id="PTHR46387:SF2">
    <property type="entry name" value="RIBONUCLEASE HI"/>
    <property type="match status" value="1"/>
</dbReference>
<dbReference type="PANTHER" id="PTHR46387">
    <property type="entry name" value="POLYNUCLEOTIDYL TRANSFERASE, RIBONUCLEASE H-LIKE SUPERFAMILY PROTEIN"/>
    <property type="match status" value="1"/>
</dbReference>
<gene>
    <name evidence="2" type="ORF">ENO39_04020</name>
</gene>
<dbReference type="InterPro" id="IPR002156">
    <property type="entry name" value="RNaseH_domain"/>
</dbReference>
<sequence>MERIVRCSKITIKVFFDGLYVKKDEEGIGTYAFVIYRNKEKIYEEMGKVSRKEGRVTNNAAEYIALEKALRWIIERGLNDEKVIILGDSQLVIRQLNGEYKIKSENLYPLFLQIKNLLNKFKDVEISWIPREENQEADFLTKKALSLK</sequence>
<dbReference type="Proteomes" id="UP000886076">
    <property type="component" value="Unassembled WGS sequence"/>
</dbReference>
<dbReference type="EMBL" id="DSFH01000055">
    <property type="protein sequence ID" value="HEW64206.1"/>
    <property type="molecule type" value="Genomic_DNA"/>
</dbReference>
<reference evidence="2" key="1">
    <citation type="journal article" date="2020" name="mSystems">
        <title>Genome- and Community-Level Interaction Insights into Carbon Utilization and Element Cycling Functions of Hydrothermarchaeota in Hydrothermal Sediment.</title>
        <authorList>
            <person name="Zhou Z."/>
            <person name="Liu Y."/>
            <person name="Xu W."/>
            <person name="Pan J."/>
            <person name="Luo Z.H."/>
            <person name="Li M."/>
        </authorList>
    </citation>
    <scope>NUCLEOTIDE SEQUENCE [LARGE SCALE GENOMIC DNA]</scope>
    <source>
        <strain evidence="2">SpSt-1261</strain>
    </source>
</reference>